<name>A0A9J6HAG7_HAELO</name>
<evidence type="ECO:0000313" key="1">
    <source>
        <dbReference type="EMBL" id="KAH9384814.1"/>
    </source>
</evidence>
<proteinExistence type="predicted"/>
<organism evidence="1 2">
    <name type="scientific">Haemaphysalis longicornis</name>
    <name type="common">Bush tick</name>
    <dbReference type="NCBI Taxonomy" id="44386"/>
    <lineage>
        <taxon>Eukaryota</taxon>
        <taxon>Metazoa</taxon>
        <taxon>Ecdysozoa</taxon>
        <taxon>Arthropoda</taxon>
        <taxon>Chelicerata</taxon>
        <taxon>Arachnida</taxon>
        <taxon>Acari</taxon>
        <taxon>Parasitiformes</taxon>
        <taxon>Ixodida</taxon>
        <taxon>Ixodoidea</taxon>
        <taxon>Ixodidae</taxon>
        <taxon>Haemaphysalinae</taxon>
        <taxon>Haemaphysalis</taxon>
    </lineage>
</organism>
<protein>
    <submittedName>
        <fullName evidence="1">Uncharacterized protein</fullName>
    </submittedName>
</protein>
<keyword evidence="2" id="KW-1185">Reference proteome</keyword>
<dbReference type="VEuPathDB" id="VectorBase:HLOH_047214"/>
<comment type="caution">
    <text evidence="1">The sequence shown here is derived from an EMBL/GenBank/DDBJ whole genome shotgun (WGS) entry which is preliminary data.</text>
</comment>
<gene>
    <name evidence="1" type="ORF">HPB48_026831</name>
</gene>
<sequence length="278" mass="31249">MSGTREPPNTPATKHVGSAAVSAIALGSIRDFSTLTPSPRPPPTKNTAKKDFDECAQLNALTAMQYREISKHLITKEAVENCNTGLKYCRKCKAARKQIQLHPPARVEMETQDATTEQSKHANELHWAKPFQCLRAIIEKLTIQISNIASHGEQRSAKDTKRTKVSQRDGVVEHDVVEHDFRQLLSLEQELLHVKLRLREPERSLEDREHLPYFRWRAANYLRGGSGSMTSHHSHCLMGTMYGVLIRAFHSAPVVSSADGVAVLSRIDDLDVFIHCEK</sequence>
<accession>A0A9J6HAG7</accession>
<evidence type="ECO:0000313" key="2">
    <source>
        <dbReference type="Proteomes" id="UP000821853"/>
    </source>
</evidence>
<dbReference type="Proteomes" id="UP000821853">
    <property type="component" value="Unassembled WGS sequence"/>
</dbReference>
<dbReference type="EMBL" id="JABSTR010003212">
    <property type="protein sequence ID" value="KAH9384814.1"/>
    <property type="molecule type" value="Genomic_DNA"/>
</dbReference>
<dbReference type="AlphaFoldDB" id="A0A9J6HAG7"/>
<reference evidence="1 2" key="1">
    <citation type="journal article" date="2020" name="Cell">
        <title>Large-Scale Comparative Analyses of Tick Genomes Elucidate Their Genetic Diversity and Vector Capacities.</title>
        <authorList>
            <consortium name="Tick Genome and Microbiome Consortium (TIGMIC)"/>
            <person name="Jia N."/>
            <person name="Wang J."/>
            <person name="Shi W."/>
            <person name="Du L."/>
            <person name="Sun Y."/>
            <person name="Zhan W."/>
            <person name="Jiang J.F."/>
            <person name="Wang Q."/>
            <person name="Zhang B."/>
            <person name="Ji P."/>
            <person name="Bell-Sakyi L."/>
            <person name="Cui X.M."/>
            <person name="Yuan T.T."/>
            <person name="Jiang B.G."/>
            <person name="Yang W.F."/>
            <person name="Lam T.T."/>
            <person name="Chang Q.C."/>
            <person name="Ding S.J."/>
            <person name="Wang X.J."/>
            <person name="Zhu J.G."/>
            <person name="Ruan X.D."/>
            <person name="Zhao L."/>
            <person name="Wei J.T."/>
            <person name="Ye R.Z."/>
            <person name="Que T.C."/>
            <person name="Du C.H."/>
            <person name="Zhou Y.H."/>
            <person name="Cheng J.X."/>
            <person name="Dai P.F."/>
            <person name="Guo W.B."/>
            <person name="Han X.H."/>
            <person name="Huang E.J."/>
            <person name="Li L.F."/>
            <person name="Wei W."/>
            <person name="Gao Y.C."/>
            <person name="Liu J.Z."/>
            <person name="Shao H.Z."/>
            <person name="Wang X."/>
            <person name="Wang C.C."/>
            <person name="Yang T.C."/>
            <person name="Huo Q.B."/>
            <person name="Li W."/>
            <person name="Chen H.Y."/>
            <person name="Chen S.E."/>
            <person name="Zhou L.G."/>
            <person name="Ni X.B."/>
            <person name="Tian J.H."/>
            <person name="Sheng Y."/>
            <person name="Liu T."/>
            <person name="Pan Y.S."/>
            <person name="Xia L.Y."/>
            <person name="Li J."/>
            <person name="Zhao F."/>
            <person name="Cao W.C."/>
        </authorList>
    </citation>
    <scope>NUCLEOTIDE SEQUENCE [LARGE SCALE GENOMIC DNA]</scope>
    <source>
        <strain evidence="1">HaeL-2018</strain>
    </source>
</reference>